<dbReference type="InterPro" id="IPR028364">
    <property type="entry name" value="Ribosomal_uL1/biogenesis"/>
</dbReference>
<proteinExistence type="predicted"/>
<dbReference type="Gene3D" id="3.30.190.20">
    <property type="match status" value="1"/>
</dbReference>
<evidence type="ECO:0000313" key="3">
    <source>
        <dbReference type="RefSeq" id="XP_015609941.1"/>
    </source>
</evidence>
<reference evidence="3 4" key="1">
    <citation type="submission" date="2025-04" db="UniProtKB">
        <authorList>
            <consortium name="RefSeq"/>
        </authorList>
    </citation>
    <scope>IDENTIFICATION</scope>
</reference>
<evidence type="ECO:0000313" key="4">
    <source>
        <dbReference type="RefSeq" id="XP_015609942.1"/>
    </source>
</evidence>
<name>A0AAJ7CG00_CEPCN</name>
<gene>
    <name evidence="3 4" type="primary">LOC107274897</name>
</gene>
<dbReference type="AlphaFoldDB" id="A0AAJ7CG00"/>
<feature type="region of interest" description="Disordered" evidence="1">
    <location>
        <begin position="363"/>
        <end position="389"/>
    </location>
</feature>
<dbReference type="CDD" id="cd00403">
    <property type="entry name" value="Ribosomal_L1"/>
    <property type="match status" value="1"/>
</dbReference>
<organism evidence="2 4">
    <name type="scientific">Cephus cinctus</name>
    <name type="common">Wheat stem sawfly</name>
    <dbReference type="NCBI Taxonomy" id="211228"/>
    <lineage>
        <taxon>Eukaryota</taxon>
        <taxon>Metazoa</taxon>
        <taxon>Ecdysozoa</taxon>
        <taxon>Arthropoda</taxon>
        <taxon>Hexapoda</taxon>
        <taxon>Insecta</taxon>
        <taxon>Pterygota</taxon>
        <taxon>Neoptera</taxon>
        <taxon>Endopterygota</taxon>
        <taxon>Hymenoptera</taxon>
        <taxon>Cephoidea</taxon>
        <taxon>Cephidae</taxon>
        <taxon>Cephus</taxon>
    </lineage>
</organism>
<accession>A0AAJ7CG00</accession>
<dbReference type="Proteomes" id="UP000694920">
    <property type="component" value="Unplaced"/>
</dbReference>
<dbReference type="Pfam" id="PF00687">
    <property type="entry name" value="Ribosomal_L1"/>
    <property type="match status" value="1"/>
</dbReference>
<dbReference type="KEGG" id="ccin:107274897"/>
<keyword evidence="2" id="KW-1185">Reference proteome</keyword>
<dbReference type="Gene3D" id="3.40.50.790">
    <property type="match status" value="1"/>
</dbReference>
<evidence type="ECO:0000313" key="2">
    <source>
        <dbReference type="Proteomes" id="UP000694920"/>
    </source>
</evidence>
<dbReference type="InterPro" id="IPR023674">
    <property type="entry name" value="Ribosomal_uL1-like"/>
</dbReference>
<dbReference type="GeneID" id="107274897"/>
<protein>
    <submittedName>
        <fullName evidence="3 4">Ribosomal L1 domain-containing protein CG13096</fullName>
    </submittedName>
</protein>
<feature type="compositionally biased region" description="Basic and acidic residues" evidence="1">
    <location>
        <begin position="364"/>
        <end position="375"/>
    </location>
</feature>
<evidence type="ECO:0000256" key="1">
    <source>
        <dbReference type="SAM" id="MobiDB-lite"/>
    </source>
</evidence>
<dbReference type="RefSeq" id="XP_015609941.1">
    <property type="nucleotide sequence ID" value="XM_015754455.2"/>
</dbReference>
<dbReference type="InterPro" id="IPR016095">
    <property type="entry name" value="Ribosomal_uL1_3-a/b-sand"/>
</dbReference>
<sequence length="389" mass="44455">MEPRVLRKKKINKIIKNVKDIKSPKDHEEEVKKVAIRKPVAAKKKKKLQIEEDVAEPVVAHNEDVGDITQLKLDKKQIHDAIKAVFALVKKRAVESATLFKADHEPIFMQINCIRIPQVATRQLRILLPHKLITNMDDVALFVKDLERGRKRDFETTINHYKDMLDEHGCKTILTVIPMLQLKTEFRQFEMRRKLLSMYDYFLTDGRIAGHVAKLLGRKFSTKGKLPTSIRIDSKNLMDEIDYALRKTSMQLHSLGNMHIVKVGHTEMTKKQVFENILAVCKKLAKSYPGGWDNIRSLSIKTGRSLAIPIYVTLKSISQVEVPVVPSKRPKAYKPITGELTTFTGKVAVTLEPDGDITVKRKHSSLEKTLEKSEDANENDVITKKKIKK</sequence>
<dbReference type="RefSeq" id="XP_015609942.1">
    <property type="nucleotide sequence ID" value="XM_015754456.2"/>
</dbReference>
<dbReference type="SUPFAM" id="SSF56808">
    <property type="entry name" value="Ribosomal protein L1"/>
    <property type="match status" value="1"/>
</dbReference>